<evidence type="ECO:0000313" key="3">
    <source>
        <dbReference type="EMBL" id="MBF9066675.1"/>
    </source>
</evidence>
<evidence type="ECO:0000259" key="2">
    <source>
        <dbReference type="Pfam" id="PF12146"/>
    </source>
</evidence>
<feature type="region of interest" description="Disordered" evidence="1">
    <location>
        <begin position="339"/>
        <end position="370"/>
    </location>
</feature>
<evidence type="ECO:0000256" key="1">
    <source>
        <dbReference type="SAM" id="MobiDB-lite"/>
    </source>
</evidence>
<dbReference type="PANTHER" id="PTHR11614">
    <property type="entry name" value="PHOSPHOLIPASE-RELATED"/>
    <property type="match status" value="1"/>
</dbReference>
<dbReference type="InterPro" id="IPR022742">
    <property type="entry name" value="Hydrolase_4"/>
</dbReference>
<dbReference type="SUPFAM" id="SSF53474">
    <property type="entry name" value="alpha/beta-Hydrolases"/>
    <property type="match status" value="1"/>
</dbReference>
<proteinExistence type="predicted"/>
<name>A0A931B4D3_9ACTN</name>
<dbReference type="AlphaFoldDB" id="A0A931B4D3"/>
<dbReference type="Proteomes" id="UP000657385">
    <property type="component" value="Unassembled WGS sequence"/>
</dbReference>
<dbReference type="GO" id="GO:0016787">
    <property type="term" value="F:hydrolase activity"/>
    <property type="evidence" value="ECO:0007669"/>
    <property type="project" value="UniProtKB-KW"/>
</dbReference>
<protein>
    <submittedName>
        <fullName evidence="3">Alpha/beta hydrolase</fullName>
    </submittedName>
</protein>
<dbReference type="Gene3D" id="3.40.50.1820">
    <property type="entry name" value="alpha/beta hydrolase"/>
    <property type="match status" value="1"/>
</dbReference>
<keyword evidence="4" id="KW-1185">Reference proteome</keyword>
<comment type="caution">
    <text evidence="3">The sequence shown here is derived from an EMBL/GenBank/DDBJ whole genome shotgun (WGS) entry which is preliminary data.</text>
</comment>
<keyword evidence="3" id="KW-0378">Hydrolase</keyword>
<dbReference type="InterPro" id="IPR029058">
    <property type="entry name" value="AB_hydrolase_fold"/>
</dbReference>
<dbReference type="InterPro" id="IPR051044">
    <property type="entry name" value="MAG_DAG_Lipase"/>
</dbReference>
<accession>A0A931B4D3</accession>
<dbReference type="EMBL" id="JADPRT010000001">
    <property type="protein sequence ID" value="MBF9066675.1"/>
    <property type="molecule type" value="Genomic_DNA"/>
</dbReference>
<feature type="domain" description="Serine aminopeptidase S33" evidence="2">
    <location>
        <begin position="63"/>
        <end position="273"/>
    </location>
</feature>
<dbReference type="RefSeq" id="WP_196191868.1">
    <property type="nucleotide sequence ID" value="NZ_JADPRT010000001.1"/>
</dbReference>
<sequence>MPEPQPVATATAAADAGVQPDWQPDILGDGYVQHTLDLGVDPDGEGSVAAVLVRRETRPDEAVHGAVLYVHGFSDYFFQTELADFAAARGLAFYALDLRRCGRARRPGQTGHYVSDLAFYDEELERSLAIVSAAHPGLPIVLAAHSTGGLVLPLWLDRRRAAGRVAPVAGLVLNSPWFDLQGSSAQRGPLTQLMRVLAKVTPKTPLKLPPSTTYGDSLHVSAHGEWEFDLDLKPLTGFPVTVGWLNAIRRGHAQLHHGLDIGVPSLVLRSDRTHFARAWSERADRADTVLDVAQIARWAGCLGNETTVVPIPGARHDVLLSESDARELAYATIGDWLDQRHPAPSAEGKIADAPSESPASEDEATAVAAS</sequence>
<organism evidence="3 4">
    <name type="scientific">Streptacidiphilus fuscans</name>
    <dbReference type="NCBI Taxonomy" id="2789292"/>
    <lineage>
        <taxon>Bacteria</taxon>
        <taxon>Bacillati</taxon>
        <taxon>Actinomycetota</taxon>
        <taxon>Actinomycetes</taxon>
        <taxon>Kitasatosporales</taxon>
        <taxon>Streptomycetaceae</taxon>
        <taxon>Streptacidiphilus</taxon>
    </lineage>
</organism>
<evidence type="ECO:0000313" key="4">
    <source>
        <dbReference type="Proteomes" id="UP000657385"/>
    </source>
</evidence>
<reference evidence="3" key="1">
    <citation type="submission" date="2020-11" db="EMBL/GenBank/DDBJ databases">
        <title>Isolation and identification of active actinomycetes.</title>
        <authorList>
            <person name="Yu B."/>
        </authorList>
    </citation>
    <scope>NUCLEOTIDE SEQUENCE</scope>
    <source>
        <strain evidence="3">NEAU-YB345</strain>
    </source>
</reference>
<dbReference type="Pfam" id="PF12146">
    <property type="entry name" value="Hydrolase_4"/>
    <property type="match status" value="1"/>
</dbReference>
<gene>
    <name evidence="3" type="ORF">I2501_01315</name>
</gene>